<dbReference type="AlphaFoldDB" id="A0A1C7LZA0"/>
<dbReference type="STRING" id="5627.A0A1C7LZA0"/>
<evidence type="ECO:0000256" key="1">
    <source>
        <dbReference type="SAM" id="MobiDB-lite"/>
    </source>
</evidence>
<reference evidence="2 3" key="1">
    <citation type="submission" date="2016-03" db="EMBL/GenBank/DDBJ databases">
        <title>Whole genome sequencing of Grifola frondosa 9006-11.</title>
        <authorList>
            <person name="Min B."/>
            <person name="Park H."/>
            <person name="Kim J.-G."/>
            <person name="Cho H."/>
            <person name="Oh Y.-L."/>
            <person name="Kong W.-S."/>
            <person name="Choi I.-G."/>
        </authorList>
    </citation>
    <scope>NUCLEOTIDE SEQUENCE [LARGE SCALE GENOMIC DNA]</scope>
    <source>
        <strain evidence="2 3">9006-11</strain>
    </source>
</reference>
<evidence type="ECO:0000313" key="3">
    <source>
        <dbReference type="Proteomes" id="UP000092993"/>
    </source>
</evidence>
<dbReference type="Proteomes" id="UP000092993">
    <property type="component" value="Unassembled WGS sequence"/>
</dbReference>
<accession>A0A1C7LZA0</accession>
<proteinExistence type="predicted"/>
<keyword evidence="3" id="KW-1185">Reference proteome</keyword>
<organism evidence="2 3">
    <name type="scientific">Grifola frondosa</name>
    <name type="common">Maitake</name>
    <name type="synonym">Polyporus frondosus</name>
    <dbReference type="NCBI Taxonomy" id="5627"/>
    <lineage>
        <taxon>Eukaryota</taxon>
        <taxon>Fungi</taxon>
        <taxon>Dikarya</taxon>
        <taxon>Basidiomycota</taxon>
        <taxon>Agaricomycotina</taxon>
        <taxon>Agaricomycetes</taxon>
        <taxon>Polyporales</taxon>
        <taxon>Grifolaceae</taxon>
        <taxon>Grifola</taxon>
    </lineage>
</organism>
<gene>
    <name evidence="2" type="ORF">A0H81_11889</name>
</gene>
<sequence length="136" mass="15828">MRLSDRRNVYKTLQHDIRALAAQAGLDWMKDFKNQAPVALGHLYKVARDMHPFLSQFIGDWVIAEIVMQWMQNKCKHAVQMSYIPKCEERIAAKKEGGDINPDHIMDDEDPFAGYFETENPEEDEDEVVDDNTDRE</sequence>
<name>A0A1C7LZA0_GRIFR</name>
<dbReference type="EMBL" id="LUGG01000022">
    <property type="protein sequence ID" value="OBZ68144.1"/>
    <property type="molecule type" value="Genomic_DNA"/>
</dbReference>
<dbReference type="OrthoDB" id="2755069at2759"/>
<feature type="compositionally biased region" description="Acidic residues" evidence="1">
    <location>
        <begin position="119"/>
        <end position="136"/>
    </location>
</feature>
<feature type="region of interest" description="Disordered" evidence="1">
    <location>
        <begin position="97"/>
        <end position="136"/>
    </location>
</feature>
<protein>
    <submittedName>
        <fullName evidence="2">Uncharacterized protein</fullName>
    </submittedName>
</protein>
<comment type="caution">
    <text evidence="2">The sequence shown here is derived from an EMBL/GenBank/DDBJ whole genome shotgun (WGS) entry which is preliminary data.</text>
</comment>
<evidence type="ECO:0000313" key="2">
    <source>
        <dbReference type="EMBL" id="OBZ68144.1"/>
    </source>
</evidence>